<evidence type="ECO:0000259" key="4">
    <source>
        <dbReference type="PROSITE" id="PS50110"/>
    </source>
</evidence>
<dbReference type="Gene3D" id="3.40.50.2300">
    <property type="match status" value="1"/>
</dbReference>
<dbReference type="PROSITE" id="PS50110">
    <property type="entry name" value="RESPONSE_REGULATORY"/>
    <property type="match status" value="1"/>
</dbReference>
<sequence>MDLRMAICDDEASALEHTRLLAQAWAEQAGHAARIETFPTAEAFLIQYEEDKAFDLLLLDIEMARMNGVALARTVRAQNREIAIVFLTGYADYIADGYDVEALHYLLKPITREKLFPVLDRAVEHLRRNERALLIASQGETVRIPLYEIRYVESRLNYVTVHAAREYRFKMPLKEIEGMLDGRFFRAGRSLLINLARIRRIARGEVELLDGEILPLPRGAYEPLNRAFIEYF</sequence>
<dbReference type="InterPro" id="IPR007492">
    <property type="entry name" value="LytTR_DNA-bd_dom"/>
</dbReference>
<keyword evidence="3" id="KW-0597">Phosphoprotein</keyword>
<dbReference type="SUPFAM" id="SSF52172">
    <property type="entry name" value="CheY-like"/>
    <property type="match status" value="1"/>
</dbReference>
<dbReference type="EMBL" id="DVOT01000220">
    <property type="protein sequence ID" value="HIV28710.1"/>
    <property type="molecule type" value="Genomic_DNA"/>
</dbReference>
<feature type="domain" description="Response regulatory" evidence="4">
    <location>
        <begin position="4"/>
        <end position="123"/>
    </location>
</feature>
<protein>
    <recommendedName>
        <fullName evidence="1">Stage 0 sporulation protein A homolog</fullName>
    </recommendedName>
</protein>
<comment type="caution">
    <text evidence="6">The sequence shown here is derived from an EMBL/GenBank/DDBJ whole genome shotgun (WGS) entry which is preliminary data.</text>
</comment>
<dbReference type="PROSITE" id="PS50930">
    <property type="entry name" value="HTH_LYTTR"/>
    <property type="match status" value="1"/>
</dbReference>
<dbReference type="InterPro" id="IPR001789">
    <property type="entry name" value="Sig_transdc_resp-reg_receiver"/>
</dbReference>
<dbReference type="SMART" id="SM00850">
    <property type="entry name" value="LytTR"/>
    <property type="match status" value="1"/>
</dbReference>
<evidence type="ECO:0000259" key="5">
    <source>
        <dbReference type="PROSITE" id="PS50930"/>
    </source>
</evidence>
<dbReference type="Gene3D" id="2.40.50.1020">
    <property type="entry name" value="LytTr DNA-binding domain"/>
    <property type="match status" value="1"/>
</dbReference>
<dbReference type="Pfam" id="PF00072">
    <property type="entry name" value="Response_reg"/>
    <property type="match status" value="1"/>
</dbReference>
<accession>A0A9D1P8Z2</accession>
<organism evidence="6 7">
    <name type="scientific">Candidatus Ornithocaccomicrobium faecavium</name>
    <dbReference type="NCBI Taxonomy" id="2840890"/>
    <lineage>
        <taxon>Bacteria</taxon>
        <taxon>Bacillati</taxon>
        <taxon>Bacillota</taxon>
        <taxon>Clostridia</taxon>
        <taxon>Candidatus Ornithocaccomicrobium</taxon>
    </lineage>
</organism>
<dbReference type="GO" id="GO:0003677">
    <property type="term" value="F:DNA binding"/>
    <property type="evidence" value="ECO:0007669"/>
    <property type="project" value="InterPro"/>
</dbReference>
<name>A0A9D1P8Z2_9FIRM</name>
<dbReference type="Pfam" id="PF04397">
    <property type="entry name" value="LytTR"/>
    <property type="match status" value="1"/>
</dbReference>
<dbReference type="AlphaFoldDB" id="A0A9D1P8Z2"/>
<dbReference type="SMART" id="SM00448">
    <property type="entry name" value="REC"/>
    <property type="match status" value="1"/>
</dbReference>
<dbReference type="PANTHER" id="PTHR37299">
    <property type="entry name" value="TRANSCRIPTIONAL REGULATOR-RELATED"/>
    <property type="match status" value="1"/>
</dbReference>
<evidence type="ECO:0000313" key="7">
    <source>
        <dbReference type="Proteomes" id="UP000886884"/>
    </source>
</evidence>
<proteinExistence type="predicted"/>
<gene>
    <name evidence="6" type="ORF">IAA64_12100</name>
</gene>
<comment type="function">
    <text evidence="2">May play the central regulatory role in sporulation. It may be an element of the effector pathway responsible for the activation of sporulation genes in response to nutritional stress. Spo0A may act in concert with spo0H (a sigma factor) to control the expression of some genes that are critical to the sporulation process.</text>
</comment>
<evidence type="ECO:0000256" key="2">
    <source>
        <dbReference type="ARBA" id="ARBA00024867"/>
    </source>
</evidence>
<reference evidence="6" key="1">
    <citation type="submission" date="2020-10" db="EMBL/GenBank/DDBJ databases">
        <authorList>
            <person name="Gilroy R."/>
        </authorList>
    </citation>
    <scope>NUCLEOTIDE SEQUENCE</scope>
    <source>
        <strain evidence="6">CHK183-6373</strain>
    </source>
</reference>
<dbReference type="GO" id="GO:0000156">
    <property type="term" value="F:phosphorelay response regulator activity"/>
    <property type="evidence" value="ECO:0007669"/>
    <property type="project" value="InterPro"/>
</dbReference>
<evidence type="ECO:0000256" key="1">
    <source>
        <dbReference type="ARBA" id="ARBA00018672"/>
    </source>
</evidence>
<evidence type="ECO:0000256" key="3">
    <source>
        <dbReference type="PROSITE-ProRule" id="PRU00169"/>
    </source>
</evidence>
<dbReference type="InterPro" id="IPR046947">
    <property type="entry name" value="LytR-like"/>
</dbReference>
<dbReference type="InterPro" id="IPR011006">
    <property type="entry name" value="CheY-like_superfamily"/>
</dbReference>
<dbReference type="Proteomes" id="UP000886884">
    <property type="component" value="Unassembled WGS sequence"/>
</dbReference>
<reference evidence="6" key="2">
    <citation type="journal article" date="2021" name="PeerJ">
        <title>Extensive microbial diversity within the chicken gut microbiome revealed by metagenomics and culture.</title>
        <authorList>
            <person name="Gilroy R."/>
            <person name="Ravi A."/>
            <person name="Getino M."/>
            <person name="Pursley I."/>
            <person name="Horton D.L."/>
            <person name="Alikhan N.F."/>
            <person name="Baker D."/>
            <person name="Gharbi K."/>
            <person name="Hall N."/>
            <person name="Watson M."/>
            <person name="Adriaenssens E.M."/>
            <person name="Foster-Nyarko E."/>
            <person name="Jarju S."/>
            <person name="Secka A."/>
            <person name="Antonio M."/>
            <person name="Oren A."/>
            <person name="Chaudhuri R.R."/>
            <person name="La Ragione R."/>
            <person name="Hildebrand F."/>
            <person name="Pallen M.J."/>
        </authorList>
    </citation>
    <scope>NUCLEOTIDE SEQUENCE</scope>
    <source>
        <strain evidence="6">CHK183-6373</strain>
    </source>
</reference>
<feature type="modified residue" description="4-aspartylphosphate" evidence="3">
    <location>
        <position position="60"/>
    </location>
</feature>
<evidence type="ECO:0000313" key="6">
    <source>
        <dbReference type="EMBL" id="HIV28710.1"/>
    </source>
</evidence>
<feature type="domain" description="HTH LytTR-type" evidence="5">
    <location>
        <begin position="133"/>
        <end position="230"/>
    </location>
</feature>
<dbReference type="PANTHER" id="PTHR37299:SF1">
    <property type="entry name" value="STAGE 0 SPORULATION PROTEIN A HOMOLOG"/>
    <property type="match status" value="1"/>
</dbReference>